<dbReference type="InterPro" id="IPR019675">
    <property type="entry name" value="DUF2550"/>
</dbReference>
<name>A0A8J3PL95_9ACTN</name>
<evidence type="ECO:0000313" key="2">
    <source>
        <dbReference type="Proteomes" id="UP000653674"/>
    </source>
</evidence>
<dbReference type="EMBL" id="BONU01000016">
    <property type="protein sequence ID" value="GIG74266.1"/>
    <property type="molecule type" value="Genomic_DNA"/>
</dbReference>
<keyword evidence="2" id="KW-1185">Reference proteome</keyword>
<accession>A0A8J3PL95</accession>
<gene>
    <name evidence="1" type="ORF">Pfl04_26700</name>
</gene>
<evidence type="ECO:0000313" key="1">
    <source>
        <dbReference type="EMBL" id="GIG74266.1"/>
    </source>
</evidence>
<dbReference type="Pfam" id="PF10739">
    <property type="entry name" value="DUF2550"/>
    <property type="match status" value="1"/>
</dbReference>
<evidence type="ECO:0008006" key="3">
    <source>
        <dbReference type="Google" id="ProtNLM"/>
    </source>
</evidence>
<sequence>MEGIGIGVFVLLLALGVLFLRRGFIARSVGTIELSWRLSTVVPGRGWSPGIGRFAGDELRWYRMFSFSLRPRRTLSRRAVEIESRRVPDGPERLVLAPDWVVVRCVSDSTSIEIAMAESTLAGFLSWIEAVPPGAVSTRIAAR</sequence>
<protein>
    <recommendedName>
        <fullName evidence="3">DUF2550 domain-containing protein</fullName>
    </recommendedName>
</protein>
<dbReference type="Proteomes" id="UP000653674">
    <property type="component" value="Unassembled WGS sequence"/>
</dbReference>
<comment type="caution">
    <text evidence="1">The sequence shown here is derived from an EMBL/GenBank/DDBJ whole genome shotgun (WGS) entry which is preliminary data.</text>
</comment>
<dbReference type="AlphaFoldDB" id="A0A8J3PL95"/>
<reference evidence="1" key="1">
    <citation type="submission" date="2021-01" db="EMBL/GenBank/DDBJ databases">
        <title>Whole genome shotgun sequence of Planosporangium flavigriseum NBRC 105377.</title>
        <authorList>
            <person name="Komaki H."/>
            <person name="Tamura T."/>
        </authorList>
    </citation>
    <scope>NUCLEOTIDE SEQUENCE</scope>
    <source>
        <strain evidence="1">NBRC 105377</strain>
    </source>
</reference>
<organism evidence="1 2">
    <name type="scientific">Planosporangium flavigriseum</name>
    <dbReference type="NCBI Taxonomy" id="373681"/>
    <lineage>
        <taxon>Bacteria</taxon>
        <taxon>Bacillati</taxon>
        <taxon>Actinomycetota</taxon>
        <taxon>Actinomycetes</taxon>
        <taxon>Micromonosporales</taxon>
        <taxon>Micromonosporaceae</taxon>
        <taxon>Planosporangium</taxon>
    </lineage>
</organism>
<proteinExistence type="predicted"/>